<reference evidence="1 2" key="1">
    <citation type="journal article" date="2016" name="Nat. Commun.">
        <title>Thousands of microbial genomes shed light on interconnected biogeochemical processes in an aquifer system.</title>
        <authorList>
            <person name="Anantharaman K."/>
            <person name="Brown C.T."/>
            <person name="Hug L.A."/>
            <person name="Sharon I."/>
            <person name="Castelle C.J."/>
            <person name="Probst A.J."/>
            <person name="Thomas B.C."/>
            <person name="Singh A."/>
            <person name="Wilkins M.J."/>
            <person name="Karaoz U."/>
            <person name="Brodie E.L."/>
            <person name="Williams K.H."/>
            <person name="Hubbard S.S."/>
            <person name="Banfield J.F."/>
        </authorList>
    </citation>
    <scope>NUCLEOTIDE SEQUENCE [LARGE SCALE GENOMIC DNA]</scope>
</reference>
<name>A0A1F6NJR8_9BACT</name>
<evidence type="ECO:0000313" key="2">
    <source>
        <dbReference type="Proteomes" id="UP000176300"/>
    </source>
</evidence>
<comment type="caution">
    <text evidence="1">The sequence shown here is derived from an EMBL/GenBank/DDBJ whole genome shotgun (WGS) entry which is preliminary data.</text>
</comment>
<gene>
    <name evidence="1" type="ORF">A2373_02745</name>
</gene>
<dbReference type="EMBL" id="MFQS01000001">
    <property type="protein sequence ID" value="OGH84132.1"/>
    <property type="molecule type" value="Genomic_DNA"/>
</dbReference>
<dbReference type="AlphaFoldDB" id="A0A1F6NJR8"/>
<protein>
    <submittedName>
        <fullName evidence="1">Uncharacterized protein</fullName>
    </submittedName>
</protein>
<accession>A0A1F6NJR8</accession>
<evidence type="ECO:0000313" key="1">
    <source>
        <dbReference type="EMBL" id="OGH84132.1"/>
    </source>
</evidence>
<sequence length="62" mass="6982">MLNSEEGLSPENRKETLKGQLSVLHRDVADYYDGASSMSTEDIKNAEREIRKLEAELNGLDN</sequence>
<organism evidence="1 2">
    <name type="scientific">Candidatus Magasanikbacteria bacterium RIFOXYB1_FULL_40_15</name>
    <dbReference type="NCBI Taxonomy" id="1798697"/>
    <lineage>
        <taxon>Bacteria</taxon>
        <taxon>Candidatus Magasanikiibacteriota</taxon>
    </lineage>
</organism>
<proteinExistence type="predicted"/>
<dbReference type="Proteomes" id="UP000176300">
    <property type="component" value="Unassembled WGS sequence"/>
</dbReference>